<dbReference type="KEGG" id="sfiy:F0344_16690"/>
<dbReference type="Gene3D" id="3.30.750.24">
    <property type="entry name" value="STAS domain"/>
    <property type="match status" value="1"/>
</dbReference>
<dbReference type="AlphaFoldDB" id="A0A7G7BL24"/>
<accession>A0A7G7BL24</accession>
<dbReference type="RefSeq" id="WP_185299535.1">
    <property type="nucleotide sequence ID" value="NZ_CP045702.1"/>
</dbReference>
<dbReference type="SUPFAM" id="SSF52091">
    <property type="entry name" value="SpoIIaa-like"/>
    <property type="match status" value="1"/>
</dbReference>
<reference evidence="2" key="1">
    <citation type="submission" date="2019-10" db="EMBL/GenBank/DDBJ databases">
        <title>Antimicrobial potential of Antarctic Bacteria.</title>
        <authorList>
            <person name="Benaud N."/>
            <person name="Edwards R.J."/>
            <person name="Ferrari B.C."/>
        </authorList>
    </citation>
    <scope>NUCLEOTIDE SEQUENCE [LARGE SCALE GENOMIC DNA]</scope>
    <source>
        <strain evidence="2">NBSH44</strain>
    </source>
</reference>
<evidence type="ECO:0000313" key="1">
    <source>
        <dbReference type="EMBL" id="QNE76039.1"/>
    </source>
</evidence>
<gene>
    <name evidence="1" type="ORF">F0344_16690</name>
</gene>
<proteinExistence type="predicted"/>
<name>A0A7G7BL24_9ACTN</name>
<keyword evidence="2" id="KW-1185">Reference proteome</keyword>
<dbReference type="InterPro" id="IPR036513">
    <property type="entry name" value="STAS_dom_sf"/>
</dbReference>
<dbReference type="Proteomes" id="UP000515307">
    <property type="component" value="Chromosome"/>
</dbReference>
<evidence type="ECO:0000313" key="2">
    <source>
        <dbReference type="Proteomes" id="UP000515307"/>
    </source>
</evidence>
<protein>
    <submittedName>
        <fullName evidence="1">Anti-sigma factor antagonist</fullName>
    </submittedName>
</protein>
<organism evidence="1 2">
    <name type="scientific">Streptomyces finlayi</name>
    <dbReference type="NCBI Taxonomy" id="67296"/>
    <lineage>
        <taxon>Bacteria</taxon>
        <taxon>Bacillati</taxon>
        <taxon>Actinomycetota</taxon>
        <taxon>Actinomycetes</taxon>
        <taxon>Kitasatosporales</taxon>
        <taxon>Streptomycetaceae</taxon>
        <taxon>Streptomyces</taxon>
    </lineage>
</organism>
<dbReference type="EMBL" id="CP045702">
    <property type="protein sequence ID" value="QNE76039.1"/>
    <property type="molecule type" value="Genomic_DNA"/>
</dbReference>
<sequence>MTIEWRYTTHPDLGVLSLAGYLGPEAVARFTGAVGWVLARGTGPVILDLTELRGWSTGGQLAVAEAAGRLADIGRSLELAAIPADGSLVPDPGRPPIPVHADLPAALATHQSVAGKKQRQWSSDEWPSA</sequence>